<reference evidence="3" key="1">
    <citation type="submission" date="2022-08" db="EMBL/GenBank/DDBJ databases">
        <authorList>
            <person name="Gutierrez-Valencia J."/>
        </authorList>
    </citation>
    <scope>NUCLEOTIDE SEQUENCE</scope>
</reference>
<comment type="caution">
    <text evidence="3">The sequence shown here is derived from an EMBL/GenBank/DDBJ whole genome shotgun (WGS) entry which is preliminary data.</text>
</comment>
<keyword evidence="2" id="KW-0472">Membrane</keyword>
<feature type="compositionally biased region" description="Low complexity" evidence="1">
    <location>
        <begin position="231"/>
        <end position="258"/>
    </location>
</feature>
<feature type="region of interest" description="Disordered" evidence="1">
    <location>
        <begin position="45"/>
        <end position="65"/>
    </location>
</feature>
<dbReference type="EMBL" id="CAMGYJ010000009">
    <property type="protein sequence ID" value="CAI0543249.1"/>
    <property type="molecule type" value="Genomic_DNA"/>
</dbReference>
<feature type="transmembrane region" description="Helical" evidence="2">
    <location>
        <begin position="12"/>
        <end position="35"/>
    </location>
</feature>
<sequence>MKGASKVIMGATVAMVIGLGFVLTLVLMLLAELYCNLILRRRRHRHQPAVSSPDTTTISTSPPSNLPAVGVLQPPRSFLFPIPAAKEAKRPINSRRNDDDESRHHQLHHVLELYDGSSNASPQHIGLLRTPSPPEIPAAAVVHKESPNNAAEHFVYISNPIYDNRPPLAVAKTNSNDGADYSSGSDTPFETPDSSPSRLESDGDEEITTKASPPAGSSSTPPLLPAEATISGSTDSNSNNGLLSSSSSVCTPSTSPSW</sequence>
<keyword evidence="2" id="KW-1133">Transmembrane helix</keyword>
<feature type="compositionally biased region" description="Low complexity" evidence="1">
    <location>
        <begin position="209"/>
        <end position="221"/>
    </location>
</feature>
<proteinExistence type="predicted"/>
<evidence type="ECO:0000256" key="1">
    <source>
        <dbReference type="SAM" id="MobiDB-lite"/>
    </source>
</evidence>
<protein>
    <submittedName>
        <fullName evidence="3">Uncharacterized protein</fullName>
    </submittedName>
</protein>
<accession>A0AAV0QG37</accession>
<name>A0AAV0QG37_9ROSI</name>
<dbReference type="AlphaFoldDB" id="A0AAV0QG37"/>
<keyword evidence="4" id="KW-1185">Reference proteome</keyword>
<gene>
    <name evidence="3" type="ORF">LITE_LOCUS42775</name>
</gene>
<evidence type="ECO:0000313" key="4">
    <source>
        <dbReference type="Proteomes" id="UP001154282"/>
    </source>
</evidence>
<feature type="region of interest" description="Disordered" evidence="1">
    <location>
        <begin position="168"/>
        <end position="258"/>
    </location>
</feature>
<feature type="compositionally biased region" description="Low complexity" evidence="1">
    <location>
        <begin position="51"/>
        <end position="63"/>
    </location>
</feature>
<feature type="compositionally biased region" description="Polar residues" evidence="1">
    <location>
        <begin position="172"/>
        <end position="198"/>
    </location>
</feature>
<dbReference type="Proteomes" id="UP001154282">
    <property type="component" value="Unassembled WGS sequence"/>
</dbReference>
<keyword evidence="2" id="KW-0812">Transmembrane</keyword>
<evidence type="ECO:0000313" key="3">
    <source>
        <dbReference type="EMBL" id="CAI0543249.1"/>
    </source>
</evidence>
<evidence type="ECO:0000256" key="2">
    <source>
        <dbReference type="SAM" id="Phobius"/>
    </source>
</evidence>
<organism evidence="3 4">
    <name type="scientific">Linum tenue</name>
    <dbReference type="NCBI Taxonomy" id="586396"/>
    <lineage>
        <taxon>Eukaryota</taxon>
        <taxon>Viridiplantae</taxon>
        <taxon>Streptophyta</taxon>
        <taxon>Embryophyta</taxon>
        <taxon>Tracheophyta</taxon>
        <taxon>Spermatophyta</taxon>
        <taxon>Magnoliopsida</taxon>
        <taxon>eudicotyledons</taxon>
        <taxon>Gunneridae</taxon>
        <taxon>Pentapetalae</taxon>
        <taxon>rosids</taxon>
        <taxon>fabids</taxon>
        <taxon>Malpighiales</taxon>
        <taxon>Linaceae</taxon>
        <taxon>Linum</taxon>
    </lineage>
</organism>